<evidence type="ECO:0000256" key="7">
    <source>
        <dbReference type="ARBA" id="ARBA00044229"/>
    </source>
</evidence>
<dbReference type="CDD" id="cd04198">
    <property type="entry name" value="eIF-2B_gamma_N"/>
    <property type="match status" value="1"/>
</dbReference>
<dbReference type="PANTHER" id="PTHR45989:SF1">
    <property type="entry name" value="TRANSLATION INITIATION FACTOR EIF-2B SUBUNIT GAMMA"/>
    <property type="match status" value="1"/>
</dbReference>
<evidence type="ECO:0000256" key="1">
    <source>
        <dbReference type="ARBA" id="ARBA00004514"/>
    </source>
</evidence>
<dbReference type="Gene3D" id="2.160.10.10">
    <property type="entry name" value="Hexapeptide repeat proteins"/>
    <property type="match status" value="1"/>
</dbReference>
<evidence type="ECO:0000256" key="4">
    <source>
        <dbReference type="ARBA" id="ARBA00022540"/>
    </source>
</evidence>
<dbReference type="AlphaFoldDB" id="A0ABD3W5N4"/>
<dbReference type="InterPro" id="IPR051960">
    <property type="entry name" value="eIF2B_gamma"/>
</dbReference>
<gene>
    <name evidence="12" type="ORF">ACJMK2_041602</name>
</gene>
<dbReference type="EMBL" id="JBJQND010000008">
    <property type="protein sequence ID" value="KAL3868845.1"/>
    <property type="molecule type" value="Genomic_DNA"/>
</dbReference>
<comment type="similarity">
    <text evidence="2">Belongs to the eIF-2B gamma/epsilon subunits family.</text>
</comment>
<keyword evidence="4" id="KW-0396">Initiation factor</keyword>
<evidence type="ECO:0000259" key="11">
    <source>
        <dbReference type="Pfam" id="PF25084"/>
    </source>
</evidence>
<dbReference type="InterPro" id="IPR056764">
    <property type="entry name" value="LbH_EIF2B3/5"/>
</dbReference>
<organism evidence="12 13">
    <name type="scientific">Sinanodonta woodiana</name>
    <name type="common">Chinese pond mussel</name>
    <name type="synonym">Anodonta woodiana</name>
    <dbReference type="NCBI Taxonomy" id="1069815"/>
    <lineage>
        <taxon>Eukaryota</taxon>
        <taxon>Metazoa</taxon>
        <taxon>Spiralia</taxon>
        <taxon>Lophotrochozoa</taxon>
        <taxon>Mollusca</taxon>
        <taxon>Bivalvia</taxon>
        <taxon>Autobranchia</taxon>
        <taxon>Heteroconchia</taxon>
        <taxon>Palaeoheterodonta</taxon>
        <taxon>Unionida</taxon>
        <taxon>Unionoidea</taxon>
        <taxon>Unionidae</taxon>
        <taxon>Unioninae</taxon>
        <taxon>Sinanodonta</taxon>
    </lineage>
</organism>
<evidence type="ECO:0000256" key="5">
    <source>
        <dbReference type="ARBA" id="ARBA00022917"/>
    </source>
</evidence>
<dbReference type="InterPro" id="IPR029044">
    <property type="entry name" value="Nucleotide-diphossugar_trans"/>
</dbReference>
<keyword evidence="3" id="KW-0963">Cytoplasm</keyword>
<dbReference type="GO" id="GO:0005829">
    <property type="term" value="C:cytosol"/>
    <property type="evidence" value="ECO:0007669"/>
    <property type="project" value="UniProtKB-SubCell"/>
</dbReference>
<keyword evidence="13" id="KW-1185">Reference proteome</keyword>
<dbReference type="Gene3D" id="3.90.550.10">
    <property type="entry name" value="Spore Coat Polysaccharide Biosynthesis Protein SpsA, Chain A"/>
    <property type="match status" value="1"/>
</dbReference>
<dbReference type="SUPFAM" id="SSF53448">
    <property type="entry name" value="Nucleotide-diphospho-sugar transferases"/>
    <property type="match status" value="1"/>
</dbReference>
<comment type="caution">
    <text evidence="12">The sequence shown here is derived from an EMBL/GenBank/DDBJ whole genome shotgun (WGS) entry which is preliminary data.</text>
</comment>
<dbReference type="Pfam" id="PF00483">
    <property type="entry name" value="NTP_transferase"/>
    <property type="match status" value="1"/>
</dbReference>
<feature type="domain" description="EIF2B subunit epsilon/gamma LbH" evidence="11">
    <location>
        <begin position="345"/>
        <end position="438"/>
    </location>
</feature>
<dbReference type="PANTHER" id="PTHR45989">
    <property type="entry name" value="TRANSLATION INITIATION FACTOR EIF-2B SUBUNIT GAMMA"/>
    <property type="match status" value="1"/>
</dbReference>
<evidence type="ECO:0000313" key="13">
    <source>
        <dbReference type="Proteomes" id="UP001634394"/>
    </source>
</evidence>
<feature type="domain" description="Nucleotidyl transferase" evidence="10">
    <location>
        <begin position="5"/>
        <end position="137"/>
    </location>
</feature>
<keyword evidence="5" id="KW-0648">Protein biosynthesis</keyword>
<comment type="subcellular location">
    <subcellularLocation>
        <location evidence="1">Cytoplasm</location>
        <location evidence="1">Cytosol</location>
    </subcellularLocation>
</comment>
<dbReference type="InterPro" id="IPR005835">
    <property type="entry name" value="NTP_transferase_dom"/>
</dbReference>
<reference evidence="12 13" key="1">
    <citation type="submission" date="2024-11" db="EMBL/GenBank/DDBJ databases">
        <title>Chromosome-level genome assembly of the freshwater bivalve Anodonta woodiana.</title>
        <authorList>
            <person name="Chen X."/>
        </authorList>
    </citation>
    <scope>NUCLEOTIDE SEQUENCE [LARGE SCALE GENOMIC DNA]</scope>
    <source>
        <strain evidence="12">MN2024</strain>
        <tissue evidence="12">Gills</tissue>
    </source>
</reference>
<dbReference type="CDD" id="cd04652">
    <property type="entry name" value="LbH_eIF2B_gamma_C"/>
    <property type="match status" value="1"/>
</dbReference>
<dbReference type="Pfam" id="PF25084">
    <property type="entry name" value="LbH_EIF2B"/>
    <property type="match status" value="1"/>
</dbReference>
<accession>A0ABD3W5N4</accession>
<name>A0ABD3W5N4_SINWO</name>
<evidence type="ECO:0000256" key="2">
    <source>
        <dbReference type="ARBA" id="ARBA00007878"/>
    </source>
</evidence>
<evidence type="ECO:0000256" key="9">
    <source>
        <dbReference type="ARBA" id="ARBA00046432"/>
    </source>
</evidence>
<proteinExistence type="inferred from homology"/>
<evidence type="ECO:0000256" key="3">
    <source>
        <dbReference type="ARBA" id="ARBA00022490"/>
    </source>
</evidence>
<protein>
    <recommendedName>
        <fullName evidence="6">Translation initiation factor eIF2B subunit gamma</fullName>
    </recommendedName>
    <alternativeName>
        <fullName evidence="7">eIF2B GDP-GTP exchange factor subunit gamma</fullName>
    </alternativeName>
</protein>
<evidence type="ECO:0000313" key="12">
    <source>
        <dbReference type="EMBL" id="KAL3868845.1"/>
    </source>
</evidence>
<comment type="function">
    <text evidence="8">Acts as a component of the translation initiation factor 2B (eIF2B) complex, which catalyzes the exchange of GDP for GTP on the eukaryotic initiation factor 2 (eIF2) complex gamma subunit. Its guanine nucleotide exchange factor activity is repressed when bound to eIF2 complex phosphorylated on the alpha subunit, thereby limiting the amount of methionyl-initiator methionine tRNA available to the ribosome and consequently global translation is repressed.</text>
</comment>
<evidence type="ECO:0000259" key="10">
    <source>
        <dbReference type="Pfam" id="PF00483"/>
    </source>
</evidence>
<evidence type="ECO:0000256" key="6">
    <source>
        <dbReference type="ARBA" id="ARBA00044196"/>
    </source>
</evidence>
<dbReference type="GO" id="GO:0003743">
    <property type="term" value="F:translation initiation factor activity"/>
    <property type="evidence" value="ECO:0007669"/>
    <property type="project" value="UniProtKB-KW"/>
</dbReference>
<dbReference type="Proteomes" id="UP001634394">
    <property type="component" value="Unassembled WGS sequence"/>
</dbReference>
<evidence type="ECO:0000256" key="8">
    <source>
        <dbReference type="ARBA" id="ARBA00045373"/>
    </source>
</evidence>
<comment type="subunit">
    <text evidence="9">Component of the translation initiation factor 2B (eIF2B) complex which is a heterodecamer of two sets of five different subunits: alpha, beta, gamma, delta and epsilon. Subunits alpha, beta and delta comprise a regulatory subcomplex and subunits epsilon and gamma comprise a catalytic subcomplex. Within the complex, the hexameric regulatory complex resides at the center, with the two heterodimeric catalytic subcomplexes bound on opposite sides.</text>
</comment>
<sequence>MEFQPVVMAAGRGSRMTDLTCKSHKALLPIGNMPMMWYPINMLEKSGFTEAIVVVLDSFATEAQKVLTEICDVKMRLDFISIPDTEYWGTADVLRHIRDRIKTDVLVISSDLISDVSIHDIANVHRTYDATVTSFLSNIPEQYNEIPAPGPKSKKKPEKDYIGLDEKGCRVLFYTPEADLDAETVKISKSLLKRHPCVNIKSNLTDCHLYLMKKWVIDFLMEKSSISSIKAELLPYLTKKQFSKPKKEDLPNANASVLSANVEKDIFSFISQDPMFQKVEETSTWIDHTGDMENCYHGNQIRCYAYLQSNGFCVRTNTVSTYCEINRQIPKLLQALAPEKEISTKHSSAVIKGSSQVGSECLVGEGVTIGEKVSIKRSVIGKHCTVGDKVKITNSVILDHVNIGEGCNIQGSIVSSNSHINEKSDLKDCIVGTGENVKGKYTNEALTDVHRMIEI</sequence>